<evidence type="ECO:0000313" key="2">
    <source>
        <dbReference type="Proteomes" id="UP000011713"/>
    </source>
</evidence>
<evidence type="ECO:0000313" key="1">
    <source>
        <dbReference type="EnsemblProtists" id="HpaP804799"/>
    </source>
</evidence>
<dbReference type="AlphaFoldDB" id="M4BET1"/>
<keyword evidence="2" id="KW-1185">Reference proteome</keyword>
<dbReference type="InParanoid" id="M4BET1"/>
<accession>M4BET1</accession>
<name>M4BET1_HYAAE</name>
<proteinExistence type="predicted"/>
<dbReference type="Proteomes" id="UP000011713">
    <property type="component" value="Unassembled WGS sequence"/>
</dbReference>
<reference evidence="2" key="1">
    <citation type="journal article" date="2010" name="Science">
        <title>Signatures of adaptation to obligate biotrophy in the Hyaloperonospora arabidopsidis genome.</title>
        <authorList>
            <person name="Baxter L."/>
            <person name="Tripathy S."/>
            <person name="Ishaque N."/>
            <person name="Boot N."/>
            <person name="Cabral A."/>
            <person name="Kemen E."/>
            <person name="Thines M."/>
            <person name="Ah-Fong A."/>
            <person name="Anderson R."/>
            <person name="Badejoko W."/>
            <person name="Bittner-Eddy P."/>
            <person name="Boore J.L."/>
            <person name="Chibucos M.C."/>
            <person name="Coates M."/>
            <person name="Dehal P."/>
            <person name="Delehaunty K."/>
            <person name="Dong S."/>
            <person name="Downton P."/>
            <person name="Dumas B."/>
            <person name="Fabro G."/>
            <person name="Fronick C."/>
            <person name="Fuerstenberg S.I."/>
            <person name="Fulton L."/>
            <person name="Gaulin E."/>
            <person name="Govers F."/>
            <person name="Hughes L."/>
            <person name="Humphray S."/>
            <person name="Jiang R.H."/>
            <person name="Judelson H."/>
            <person name="Kamoun S."/>
            <person name="Kyung K."/>
            <person name="Meijer H."/>
            <person name="Minx P."/>
            <person name="Morris P."/>
            <person name="Nelson J."/>
            <person name="Phuntumart V."/>
            <person name="Qutob D."/>
            <person name="Rehmany A."/>
            <person name="Rougon-Cardoso A."/>
            <person name="Ryden P."/>
            <person name="Torto-Alalibo T."/>
            <person name="Studholme D."/>
            <person name="Wang Y."/>
            <person name="Win J."/>
            <person name="Wood J."/>
            <person name="Clifton S.W."/>
            <person name="Rogers J."/>
            <person name="Van den Ackerveken G."/>
            <person name="Jones J.D."/>
            <person name="McDowell J.M."/>
            <person name="Beynon J."/>
            <person name="Tyler B.M."/>
        </authorList>
    </citation>
    <scope>NUCLEOTIDE SEQUENCE [LARGE SCALE GENOMIC DNA]</scope>
    <source>
        <strain evidence="2">Emoy2</strain>
    </source>
</reference>
<sequence>MVKDAVVDGCGEAKIIPLLHKLATRKPPVSRADTWLNASKVRWLEDKRPFAEVFELFDVRHSGVDYFSFHQMLPLQQYNVQFNNQAEADEKVGSCQASSSKSLLTKKANSPRRLRTNSAYLVPSRLQDMCCWILSCVGGRDAT</sequence>
<organism evidence="1 2">
    <name type="scientific">Hyaloperonospora arabidopsidis (strain Emoy2)</name>
    <name type="common">Downy mildew agent</name>
    <name type="synonym">Peronospora arabidopsidis</name>
    <dbReference type="NCBI Taxonomy" id="559515"/>
    <lineage>
        <taxon>Eukaryota</taxon>
        <taxon>Sar</taxon>
        <taxon>Stramenopiles</taxon>
        <taxon>Oomycota</taxon>
        <taxon>Peronosporomycetes</taxon>
        <taxon>Peronosporales</taxon>
        <taxon>Peronosporaceae</taxon>
        <taxon>Hyaloperonospora</taxon>
    </lineage>
</organism>
<dbReference type="EMBL" id="JH598180">
    <property type="status" value="NOT_ANNOTATED_CDS"/>
    <property type="molecule type" value="Genomic_DNA"/>
</dbReference>
<dbReference type="EnsemblProtists" id="HpaT804799">
    <property type="protein sequence ID" value="HpaP804799"/>
    <property type="gene ID" value="HpaG804799"/>
</dbReference>
<reference evidence="1" key="2">
    <citation type="submission" date="2015-06" db="UniProtKB">
        <authorList>
            <consortium name="EnsemblProtists"/>
        </authorList>
    </citation>
    <scope>IDENTIFICATION</scope>
    <source>
        <strain evidence="1">Emoy2</strain>
    </source>
</reference>
<protein>
    <submittedName>
        <fullName evidence="1">Uncharacterized protein</fullName>
    </submittedName>
</protein>
<dbReference type="HOGENOM" id="CLU_1809887_0_0_1"/>
<dbReference type="VEuPathDB" id="FungiDB:HpaG804799"/>